<name>A0ABY7NDS3_9MICO</name>
<reference evidence="1 2" key="1">
    <citation type="submission" date="2021-05" db="EMBL/GenBank/DDBJ databases">
        <authorList>
            <person name="Kumar R."/>
            <person name="Kumar A."/>
            <person name="Mukhia S."/>
        </authorList>
    </citation>
    <scope>NUCLEOTIDE SEQUENCE [LARGE SCALE GENOMIC DNA]</scope>
    <source>
        <strain evidence="1 2">ERMR7:08</strain>
    </source>
</reference>
<organism evidence="1 2">
    <name type="scientific">Cryobacterium breve</name>
    <dbReference type="NCBI Taxonomy" id="1259258"/>
    <lineage>
        <taxon>Bacteria</taxon>
        <taxon>Bacillati</taxon>
        <taxon>Actinomycetota</taxon>
        <taxon>Actinomycetes</taxon>
        <taxon>Micrococcales</taxon>
        <taxon>Microbacteriaceae</taxon>
        <taxon>Cryobacterium</taxon>
    </lineage>
</organism>
<evidence type="ECO:0000313" key="1">
    <source>
        <dbReference type="EMBL" id="WBM79688.1"/>
    </source>
</evidence>
<dbReference type="Proteomes" id="UP001212421">
    <property type="component" value="Chromosome"/>
</dbReference>
<protein>
    <submittedName>
        <fullName evidence="1">Uncharacterized protein</fullName>
    </submittedName>
</protein>
<proteinExistence type="predicted"/>
<accession>A0ABY7NDS3</accession>
<keyword evidence="2" id="KW-1185">Reference proteome</keyword>
<dbReference type="EMBL" id="CP075584">
    <property type="protein sequence ID" value="WBM79688.1"/>
    <property type="molecule type" value="Genomic_DNA"/>
</dbReference>
<sequence length="159" mass="16537">MSTFDYFQSASEVVAGLSQALGSAPIVENFEGRNDVPPTTRYQWGGFVLNDPVTGGTPPFSSNTWVRVSAEAVNGVHIGTVDGIAIGDSAAELEARYPDTSFRLPSGGQSELNIGVGFVPLPPSDDSAGSARTFSVQLLAPDPLGPITQLTTPSPNWGA</sequence>
<evidence type="ECO:0000313" key="2">
    <source>
        <dbReference type="Proteomes" id="UP001212421"/>
    </source>
</evidence>
<dbReference type="RefSeq" id="WP_281534293.1">
    <property type="nucleotide sequence ID" value="NZ_CP075584.1"/>
</dbReference>
<gene>
    <name evidence="1" type="ORF">KIV56_15780</name>
</gene>